<dbReference type="Pfam" id="PF13639">
    <property type="entry name" value="zf-RING_2"/>
    <property type="match status" value="1"/>
</dbReference>
<dbReference type="GO" id="GO:0008270">
    <property type="term" value="F:zinc ion binding"/>
    <property type="evidence" value="ECO:0007669"/>
    <property type="project" value="UniProtKB-KW"/>
</dbReference>
<reference evidence="4 5" key="1">
    <citation type="submission" date="2012-04" db="EMBL/GenBank/DDBJ databases">
        <title>The Genome Sequence of Saprolegnia declina VS20.</title>
        <authorList>
            <consortium name="The Broad Institute Genome Sequencing Platform"/>
            <person name="Russ C."/>
            <person name="Nusbaum C."/>
            <person name="Tyler B."/>
            <person name="van West P."/>
            <person name="Dieguez-Uribeondo J."/>
            <person name="de Bruijn I."/>
            <person name="Tripathy S."/>
            <person name="Jiang R."/>
            <person name="Young S.K."/>
            <person name="Zeng Q."/>
            <person name="Gargeya S."/>
            <person name="Fitzgerald M."/>
            <person name="Haas B."/>
            <person name="Abouelleil A."/>
            <person name="Alvarado L."/>
            <person name="Arachchi H.M."/>
            <person name="Berlin A."/>
            <person name="Chapman S.B."/>
            <person name="Goldberg J."/>
            <person name="Griggs A."/>
            <person name="Gujja S."/>
            <person name="Hansen M."/>
            <person name="Howarth C."/>
            <person name="Imamovic A."/>
            <person name="Larimer J."/>
            <person name="McCowen C."/>
            <person name="Montmayeur A."/>
            <person name="Murphy C."/>
            <person name="Neiman D."/>
            <person name="Pearson M."/>
            <person name="Priest M."/>
            <person name="Roberts A."/>
            <person name="Saif S."/>
            <person name="Shea T."/>
            <person name="Sisk P."/>
            <person name="Sykes S."/>
            <person name="Wortman J."/>
            <person name="Nusbaum C."/>
            <person name="Birren B."/>
        </authorList>
    </citation>
    <scope>NUCLEOTIDE SEQUENCE [LARGE SCALE GENOMIC DNA]</scope>
    <source>
        <strain evidence="4 5">VS20</strain>
    </source>
</reference>
<dbReference type="AlphaFoldDB" id="T0Q5M0"/>
<dbReference type="InParanoid" id="T0Q5M0"/>
<proteinExistence type="predicted"/>
<dbReference type="EMBL" id="JH767180">
    <property type="protein sequence ID" value="EQC29891.1"/>
    <property type="molecule type" value="Genomic_DNA"/>
</dbReference>
<name>T0Q5M0_SAPDV</name>
<gene>
    <name evidence="4" type="ORF">SDRG_12435</name>
</gene>
<keyword evidence="1" id="KW-0479">Metal-binding</keyword>
<dbReference type="OMA" id="CPRQHAF"/>
<dbReference type="SMART" id="SM00184">
    <property type="entry name" value="RING"/>
    <property type="match status" value="1"/>
</dbReference>
<dbReference type="InterPro" id="IPR001841">
    <property type="entry name" value="Znf_RING"/>
</dbReference>
<evidence type="ECO:0000259" key="3">
    <source>
        <dbReference type="PROSITE" id="PS50089"/>
    </source>
</evidence>
<evidence type="ECO:0000313" key="5">
    <source>
        <dbReference type="Proteomes" id="UP000030762"/>
    </source>
</evidence>
<evidence type="ECO:0000313" key="4">
    <source>
        <dbReference type="EMBL" id="EQC29891.1"/>
    </source>
</evidence>
<dbReference type="SUPFAM" id="SSF57850">
    <property type="entry name" value="RING/U-box"/>
    <property type="match status" value="1"/>
</dbReference>
<dbReference type="Proteomes" id="UP000030762">
    <property type="component" value="Unassembled WGS sequence"/>
</dbReference>
<feature type="domain" description="RING-type" evidence="3">
    <location>
        <begin position="29"/>
        <end position="73"/>
    </location>
</feature>
<dbReference type="OrthoDB" id="8062037at2759"/>
<dbReference type="VEuPathDB" id="FungiDB:SDRG_12435"/>
<sequence>MRRARTQSHLSVAPDCRGTRRSTETKTTCPICLDDLAAQSVFTAECGHAFHFGCLLENINHDQANATKCPICRKVQVQWPTPTRGRANAHPFCTHCGTRSVGDPWCHSCGYSLADTPRARARSQPFEPDDVALQCYVCHVQFLVSTRARGRVECPNGHVFALVAPVSSNNSSARSRATSAATVHCTMCRTDVKIPPGSPAGQYVCPRQHAFYYKPRGRE</sequence>
<evidence type="ECO:0000256" key="2">
    <source>
        <dbReference type="SAM" id="MobiDB-lite"/>
    </source>
</evidence>
<organism evidence="4 5">
    <name type="scientific">Saprolegnia diclina (strain VS20)</name>
    <dbReference type="NCBI Taxonomy" id="1156394"/>
    <lineage>
        <taxon>Eukaryota</taxon>
        <taxon>Sar</taxon>
        <taxon>Stramenopiles</taxon>
        <taxon>Oomycota</taxon>
        <taxon>Saprolegniomycetes</taxon>
        <taxon>Saprolegniales</taxon>
        <taxon>Saprolegniaceae</taxon>
        <taxon>Saprolegnia</taxon>
    </lineage>
</organism>
<dbReference type="eggNOG" id="ENOG502QPW0">
    <property type="taxonomic scope" value="Eukaryota"/>
</dbReference>
<keyword evidence="1" id="KW-0862">Zinc</keyword>
<evidence type="ECO:0000256" key="1">
    <source>
        <dbReference type="PROSITE-ProRule" id="PRU00175"/>
    </source>
</evidence>
<dbReference type="GeneID" id="19953162"/>
<dbReference type="InterPro" id="IPR013083">
    <property type="entry name" value="Znf_RING/FYVE/PHD"/>
</dbReference>
<protein>
    <recommendedName>
        <fullName evidence="3">RING-type domain-containing protein</fullName>
    </recommendedName>
</protein>
<dbReference type="PROSITE" id="PS50089">
    <property type="entry name" value="ZF_RING_2"/>
    <property type="match status" value="1"/>
</dbReference>
<feature type="region of interest" description="Disordered" evidence="2">
    <location>
        <begin position="1"/>
        <end position="22"/>
    </location>
</feature>
<dbReference type="STRING" id="1156394.T0Q5M0"/>
<keyword evidence="1" id="KW-0863">Zinc-finger</keyword>
<dbReference type="RefSeq" id="XP_008616730.1">
    <property type="nucleotide sequence ID" value="XM_008618508.1"/>
</dbReference>
<accession>T0Q5M0</accession>
<keyword evidence="5" id="KW-1185">Reference proteome</keyword>
<dbReference type="Gene3D" id="3.30.40.10">
    <property type="entry name" value="Zinc/RING finger domain, C3HC4 (zinc finger)"/>
    <property type="match status" value="1"/>
</dbReference>